<keyword evidence="1" id="KW-1133">Transmembrane helix</keyword>
<comment type="caution">
    <text evidence="2">The sequence shown here is derived from an EMBL/GenBank/DDBJ whole genome shotgun (WGS) entry which is preliminary data.</text>
</comment>
<evidence type="ECO:0000313" key="3">
    <source>
        <dbReference type="Proteomes" id="UP000177382"/>
    </source>
</evidence>
<feature type="transmembrane region" description="Helical" evidence="1">
    <location>
        <begin position="132"/>
        <end position="149"/>
    </location>
</feature>
<accession>A0A1F7XN60</accession>
<organism evidence="2 3">
    <name type="scientific">Candidatus Woesebacteria bacterium RBG_16_42_24</name>
    <dbReference type="NCBI Taxonomy" id="1802485"/>
    <lineage>
        <taxon>Bacteria</taxon>
        <taxon>Candidatus Woeseibacteriota</taxon>
    </lineage>
</organism>
<dbReference type="AlphaFoldDB" id="A0A1F7XN60"/>
<keyword evidence="1" id="KW-0812">Transmembrane</keyword>
<keyword evidence="1" id="KW-0472">Membrane</keyword>
<gene>
    <name evidence="2" type="ORF">A2V97_02900</name>
</gene>
<feature type="transmembrane region" description="Helical" evidence="1">
    <location>
        <begin position="98"/>
        <end position="120"/>
    </location>
</feature>
<protein>
    <submittedName>
        <fullName evidence="2">Uncharacterized protein</fullName>
    </submittedName>
</protein>
<dbReference type="EMBL" id="MGFX01000001">
    <property type="protein sequence ID" value="OGM15705.1"/>
    <property type="molecule type" value="Genomic_DNA"/>
</dbReference>
<evidence type="ECO:0000256" key="1">
    <source>
        <dbReference type="SAM" id="Phobius"/>
    </source>
</evidence>
<dbReference type="Proteomes" id="UP000177382">
    <property type="component" value="Unassembled WGS sequence"/>
</dbReference>
<dbReference type="STRING" id="1802485.A2V97_02900"/>
<name>A0A1F7XN60_9BACT</name>
<evidence type="ECO:0000313" key="2">
    <source>
        <dbReference type="EMBL" id="OGM15705.1"/>
    </source>
</evidence>
<reference evidence="2 3" key="1">
    <citation type="journal article" date="2016" name="Nat. Commun.">
        <title>Thousands of microbial genomes shed light on interconnected biogeochemical processes in an aquifer system.</title>
        <authorList>
            <person name="Anantharaman K."/>
            <person name="Brown C.T."/>
            <person name="Hug L.A."/>
            <person name="Sharon I."/>
            <person name="Castelle C.J."/>
            <person name="Probst A.J."/>
            <person name="Thomas B.C."/>
            <person name="Singh A."/>
            <person name="Wilkins M.J."/>
            <person name="Karaoz U."/>
            <person name="Brodie E.L."/>
            <person name="Williams K.H."/>
            <person name="Hubbard S.S."/>
            <person name="Banfield J.F."/>
        </authorList>
    </citation>
    <scope>NUCLEOTIDE SEQUENCE [LARGE SCALE GENOMIC DNA]</scope>
</reference>
<proteinExistence type="predicted"/>
<feature type="transmembrane region" description="Helical" evidence="1">
    <location>
        <begin position="59"/>
        <end position="77"/>
    </location>
</feature>
<sequence>MPNFKFQMKKPVKVFFSALLLFTIHYSLFTREVFAVCPVCTIAVGAGLGLSRWLGIDDAISGVWVGGVILSSSFWLIDWLEKKNFKSLSFYYKFQYKTLLISALMYMIVLVPLWTSEIIGHPFNTILGIDKLIFGTLIGSMAFLAGMYLDKKVRQIKGKQLFSFQKVAFPLGALILTSLILFLITSVKIAFV</sequence>
<feature type="transmembrane region" description="Helical" evidence="1">
    <location>
        <begin position="169"/>
        <end position="191"/>
    </location>
</feature>